<dbReference type="EMBL" id="JBHRTL010000029">
    <property type="protein sequence ID" value="MFC3156229.1"/>
    <property type="molecule type" value="Genomic_DNA"/>
</dbReference>
<evidence type="ECO:0000256" key="1">
    <source>
        <dbReference type="ARBA" id="ARBA00010688"/>
    </source>
</evidence>
<dbReference type="SUPFAM" id="SSF53613">
    <property type="entry name" value="Ribokinase-like"/>
    <property type="match status" value="1"/>
</dbReference>
<evidence type="ECO:0000256" key="2">
    <source>
        <dbReference type="ARBA" id="ARBA00022679"/>
    </source>
</evidence>
<keyword evidence="2" id="KW-0808">Transferase</keyword>
<dbReference type="PROSITE" id="PS00584">
    <property type="entry name" value="PFKB_KINASES_2"/>
    <property type="match status" value="1"/>
</dbReference>
<evidence type="ECO:0000313" key="6">
    <source>
        <dbReference type="Proteomes" id="UP001595548"/>
    </source>
</evidence>
<gene>
    <name evidence="5" type="ORF">ACFOEB_13545</name>
</gene>
<keyword evidence="6" id="KW-1185">Reference proteome</keyword>
<dbReference type="CDD" id="cd01166">
    <property type="entry name" value="KdgK"/>
    <property type="match status" value="1"/>
</dbReference>
<sequence>MAKIACIGEVMIELAASESTANGREVKALSYAGDTYNTVVTLARLGTDTAYVTRLGDDHYSDAIIARLQAEQIDTKSIVHQAGTVPGLYMIHNSPDGEREFFYWRSQAPARQLFSQQQEIAMLEETLSDCDMIYLSGITLAVISTQARQQLLAFLRRFKERGGQVAFDSNYRPRLWQTPEQAQQAMSELLSVTDLALLTLDDEELLWGDEGDAIEAVKQRYADDGIAEIVLKRGAEDVIILNGDQQTRVVVPKVANIVDTTAAGDTFNAGYLAARSAGESAEAAAAQACRCARVIIQHRGGVIDRELYLSELEKAKP</sequence>
<evidence type="ECO:0000259" key="4">
    <source>
        <dbReference type="Pfam" id="PF00294"/>
    </source>
</evidence>
<dbReference type="Pfam" id="PF00294">
    <property type="entry name" value="PfkB"/>
    <property type="match status" value="1"/>
</dbReference>
<dbReference type="InterPro" id="IPR050306">
    <property type="entry name" value="PfkB_Carbo_kinase"/>
</dbReference>
<name>A0ABV7HQZ6_9GAMM</name>
<keyword evidence="3 5" id="KW-0418">Kinase</keyword>
<evidence type="ECO:0000313" key="5">
    <source>
        <dbReference type="EMBL" id="MFC3156229.1"/>
    </source>
</evidence>
<dbReference type="InterPro" id="IPR011611">
    <property type="entry name" value="PfkB_dom"/>
</dbReference>
<proteinExistence type="inferred from homology"/>
<dbReference type="PANTHER" id="PTHR43085:SF15">
    <property type="entry name" value="2-DEHYDRO-3-DEOXYGLUCONOKINASE"/>
    <property type="match status" value="1"/>
</dbReference>
<dbReference type="PANTHER" id="PTHR43085">
    <property type="entry name" value="HEXOKINASE FAMILY MEMBER"/>
    <property type="match status" value="1"/>
</dbReference>
<protein>
    <submittedName>
        <fullName evidence="5">Sugar kinase</fullName>
    </submittedName>
</protein>
<feature type="domain" description="Carbohydrate kinase PfkB" evidence="4">
    <location>
        <begin position="1"/>
        <end position="302"/>
    </location>
</feature>
<dbReference type="Gene3D" id="3.40.1190.20">
    <property type="match status" value="1"/>
</dbReference>
<accession>A0ABV7HQZ6</accession>
<comment type="similarity">
    <text evidence="1">Belongs to the carbohydrate kinase PfkB family.</text>
</comment>
<reference evidence="6" key="1">
    <citation type="journal article" date="2019" name="Int. J. Syst. Evol. Microbiol.">
        <title>The Global Catalogue of Microorganisms (GCM) 10K type strain sequencing project: providing services to taxonomists for standard genome sequencing and annotation.</title>
        <authorList>
            <consortium name="The Broad Institute Genomics Platform"/>
            <consortium name="The Broad Institute Genome Sequencing Center for Infectious Disease"/>
            <person name="Wu L."/>
            <person name="Ma J."/>
        </authorList>
    </citation>
    <scope>NUCLEOTIDE SEQUENCE [LARGE SCALE GENOMIC DNA]</scope>
    <source>
        <strain evidence="6">KCTC 52141</strain>
    </source>
</reference>
<dbReference type="RefSeq" id="WP_382417387.1">
    <property type="nucleotide sequence ID" value="NZ_AP031500.1"/>
</dbReference>
<evidence type="ECO:0000256" key="3">
    <source>
        <dbReference type="ARBA" id="ARBA00022777"/>
    </source>
</evidence>
<dbReference type="InterPro" id="IPR029056">
    <property type="entry name" value="Ribokinase-like"/>
</dbReference>
<dbReference type="Proteomes" id="UP001595548">
    <property type="component" value="Unassembled WGS sequence"/>
</dbReference>
<comment type="caution">
    <text evidence="5">The sequence shown here is derived from an EMBL/GenBank/DDBJ whole genome shotgun (WGS) entry which is preliminary data.</text>
</comment>
<dbReference type="GO" id="GO:0016301">
    <property type="term" value="F:kinase activity"/>
    <property type="evidence" value="ECO:0007669"/>
    <property type="project" value="UniProtKB-KW"/>
</dbReference>
<organism evidence="5 6">
    <name type="scientific">Gilvimarinus japonicus</name>
    <dbReference type="NCBI Taxonomy" id="1796469"/>
    <lineage>
        <taxon>Bacteria</taxon>
        <taxon>Pseudomonadati</taxon>
        <taxon>Pseudomonadota</taxon>
        <taxon>Gammaproteobacteria</taxon>
        <taxon>Cellvibrionales</taxon>
        <taxon>Cellvibrionaceae</taxon>
        <taxon>Gilvimarinus</taxon>
    </lineage>
</organism>
<dbReference type="InterPro" id="IPR002173">
    <property type="entry name" value="Carboh/pur_kinase_PfkB_CS"/>
</dbReference>